<dbReference type="InterPro" id="IPR011004">
    <property type="entry name" value="Trimer_LpxA-like_sf"/>
</dbReference>
<sequence>MDIDKTAYISETAYVNGDITIGRNSSVWPNATIRADSPIKIGRSTNIQDNVVLHSMGSERTEIGDRVSIGHSAVVHGCEIKDECLIGMGAVILNDAVVNKNCIIGAQALVLENQEIPPNSLVVGVPGKIVRELKEKDIKRIKQKASEYEELAQKYKNKE</sequence>
<organism evidence="2 3">
    <name type="scientific">Methanonatronarchaeum thermophilum</name>
    <dbReference type="NCBI Taxonomy" id="1927129"/>
    <lineage>
        <taxon>Archaea</taxon>
        <taxon>Methanobacteriati</taxon>
        <taxon>Methanobacteriota</taxon>
        <taxon>Methanonatronarchaeia</taxon>
        <taxon>Methanonatronarchaeales</taxon>
        <taxon>Methanonatronarchaeaceae</taxon>
        <taxon>Methanonatronarchaeum</taxon>
    </lineage>
</organism>
<protein>
    <submittedName>
        <fullName evidence="2">Isoleucine patch superfamily protein</fullName>
    </submittedName>
</protein>
<dbReference type="SUPFAM" id="SSF51161">
    <property type="entry name" value="Trimeric LpxA-like enzymes"/>
    <property type="match status" value="1"/>
</dbReference>
<reference evidence="2 3" key="1">
    <citation type="submission" date="2016-12" db="EMBL/GenBank/DDBJ databases">
        <title>Discovery of methanogenic haloarchaea.</title>
        <authorList>
            <person name="Sorokin D.Y."/>
            <person name="Makarova K.S."/>
            <person name="Abbas B."/>
            <person name="Ferrer M."/>
            <person name="Golyshin P.N."/>
        </authorList>
    </citation>
    <scope>NUCLEOTIDE SEQUENCE [LARGE SCALE GENOMIC DNA]</scope>
    <source>
        <strain evidence="2">AMET1</strain>
    </source>
</reference>
<dbReference type="RefSeq" id="WP_086637127.1">
    <property type="nucleotide sequence ID" value="NZ_MRZU01000003.1"/>
</dbReference>
<dbReference type="InterPro" id="IPR001451">
    <property type="entry name" value="Hexapep"/>
</dbReference>
<accession>A0A1Y3GI50</accession>
<evidence type="ECO:0000313" key="3">
    <source>
        <dbReference type="Proteomes" id="UP000195137"/>
    </source>
</evidence>
<dbReference type="OrthoDB" id="10940at2157"/>
<comment type="caution">
    <text evidence="2">The sequence shown here is derived from an EMBL/GenBank/DDBJ whole genome shotgun (WGS) entry which is preliminary data.</text>
</comment>
<dbReference type="PANTHER" id="PTHR13061:SF29">
    <property type="entry name" value="GAMMA CARBONIC ANHYDRASE-LIKE 1, MITOCHONDRIAL-RELATED"/>
    <property type="match status" value="1"/>
</dbReference>
<dbReference type="PANTHER" id="PTHR13061">
    <property type="entry name" value="DYNACTIN SUBUNIT P25"/>
    <property type="match status" value="1"/>
</dbReference>
<keyword evidence="3" id="KW-1185">Reference proteome</keyword>
<dbReference type="InterPro" id="IPR050484">
    <property type="entry name" value="Transf_Hexapept/Carb_Anhydrase"/>
</dbReference>
<dbReference type="Proteomes" id="UP000195137">
    <property type="component" value="Unassembled WGS sequence"/>
</dbReference>
<gene>
    <name evidence="2" type="ORF">AMET1_0738</name>
</gene>
<dbReference type="AlphaFoldDB" id="A0A1Y3GI50"/>
<evidence type="ECO:0000313" key="2">
    <source>
        <dbReference type="EMBL" id="OUJ19086.1"/>
    </source>
</evidence>
<feature type="coiled-coil region" evidence="1">
    <location>
        <begin position="131"/>
        <end position="158"/>
    </location>
</feature>
<dbReference type="CDD" id="cd04645">
    <property type="entry name" value="LbH_gamma_CA_like"/>
    <property type="match status" value="1"/>
</dbReference>
<dbReference type="Gene3D" id="2.160.10.10">
    <property type="entry name" value="Hexapeptide repeat proteins"/>
    <property type="match status" value="1"/>
</dbReference>
<dbReference type="Pfam" id="PF00132">
    <property type="entry name" value="Hexapep"/>
    <property type="match status" value="1"/>
</dbReference>
<name>A0A1Y3GI50_9EURY</name>
<keyword evidence="1" id="KW-0175">Coiled coil</keyword>
<dbReference type="EMBL" id="MRZU01000003">
    <property type="protein sequence ID" value="OUJ19086.1"/>
    <property type="molecule type" value="Genomic_DNA"/>
</dbReference>
<dbReference type="InterPro" id="IPR047324">
    <property type="entry name" value="LbH_gamma_CA-like"/>
</dbReference>
<evidence type="ECO:0000256" key="1">
    <source>
        <dbReference type="SAM" id="Coils"/>
    </source>
</evidence>
<proteinExistence type="predicted"/>